<dbReference type="AlphaFoldDB" id="A0A1N7SQX0"/>
<evidence type="ECO:0000313" key="1">
    <source>
        <dbReference type="EMBL" id="SIT49337.1"/>
    </source>
</evidence>
<proteinExistence type="predicted"/>
<dbReference type="Proteomes" id="UP000187012">
    <property type="component" value="Unassembled WGS sequence"/>
</dbReference>
<name>A0A1N7SQX0_9BURK</name>
<accession>A0A1N7SQX0</accession>
<dbReference type="RefSeq" id="WP_094783380.1">
    <property type="nucleotide sequence ID" value="NZ_CYGX02000137.1"/>
</dbReference>
<organism evidence="1 2">
    <name type="scientific">Paraburkholderia ribeironis</name>
    <dbReference type="NCBI Taxonomy" id="1247936"/>
    <lineage>
        <taxon>Bacteria</taxon>
        <taxon>Pseudomonadati</taxon>
        <taxon>Pseudomonadota</taxon>
        <taxon>Betaproteobacteria</taxon>
        <taxon>Burkholderiales</taxon>
        <taxon>Burkholderiaceae</taxon>
        <taxon>Paraburkholderia</taxon>
    </lineage>
</organism>
<sequence>MTIYSSNESRRRYQKSWLESIQRVDGRLCAITTSKDGIKNQIALDGIRKIHLPPHASRSVNFHTNTGDWEVEDSRRYLEACGYPADAAGMHDVFRVKADGREMLIPALALIKALFKQHLASYRHLYHPTGLESLCRPVEIAGNKAIELSLRLGHRSTPDHMFDLLRWIYYFPSARATWNSVYRAALAGKCSIALPKANLRVAVTGEPRARGTIILANLLTVGNIEALEEPYEWAGDQPRFLTREFAKGRLESELAVR</sequence>
<keyword evidence="2" id="KW-1185">Reference proteome</keyword>
<gene>
    <name evidence="1" type="ORF">BN2475_1370003</name>
</gene>
<dbReference type="OrthoDB" id="9089549at2"/>
<evidence type="ECO:0000313" key="2">
    <source>
        <dbReference type="Proteomes" id="UP000187012"/>
    </source>
</evidence>
<dbReference type="STRING" id="1247936.BN2475_1370003"/>
<dbReference type="EMBL" id="CYGX02000137">
    <property type="protein sequence ID" value="SIT49337.1"/>
    <property type="molecule type" value="Genomic_DNA"/>
</dbReference>
<protein>
    <submittedName>
        <fullName evidence="1">Uncharacterized protein</fullName>
    </submittedName>
</protein>
<reference evidence="1 2" key="1">
    <citation type="submission" date="2016-12" db="EMBL/GenBank/DDBJ databases">
        <authorList>
            <person name="Song W.-J."/>
            <person name="Kurnit D.M."/>
        </authorList>
    </citation>
    <scope>NUCLEOTIDE SEQUENCE [LARGE SCALE GENOMIC DNA]</scope>
    <source>
        <strain evidence="1 2">STM7296</strain>
    </source>
</reference>